<proteinExistence type="predicted"/>
<feature type="compositionally biased region" description="Pro residues" evidence="5">
    <location>
        <begin position="49"/>
        <end position="75"/>
    </location>
</feature>
<dbReference type="PANTHER" id="PTHR45709:SF2">
    <property type="entry name" value="LARGE SUBUNIT GTPASE 1 HOMOLOG"/>
    <property type="match status" value="1"/>
</dbReference>
<dbReference type="GO" id="GO:0005829">
    <property type="term" value="C:cytosol"/>
    <property type="evidence" value="ECO:0007669"/>
    <property type="project" value="TreeGrafter"/>
</dbReference>
<evidence type="ECO:0000259" key="6">
    <source>
        <dbReference type="Pfam" id="PF01926"/>
    </source>
</evidence>
<sequence>MVGYPNVGKSSVINVLAGVTPSSHGSVRVGVGATPGKTKHFQTLNVPLPGGPGVPPPAPPETTQPLPPPPPPPAPTSDSGMLTLCDCPGLVFPSFVASTGEMICAGVLPINQMREHRGPVGLIASRIPRHIFELTYTLRFPREGEEEEEAAGEGRPLTATELLEVFCQTRHYFMGASGQVDEQRASRYLLQDYTEGKVLLFCHPPPSLSPPEVKDFLEDTTGTMARFGKVAAKLALEQRKLEAAGGSGGPVPTSLKGAEEIGNKYHKNPGSQDRPRVAPKKKWGKKGKKMRNKTPYDEDNLLYGDDSNAGSGAHTAGKRGVHGFTRVERSYLPRSHI</sequence>
<dbReference type="AlphaFoldDB" id="A0A7S2V0G3"/>
<feature type="domain" description="G" evidence="6">
    <location>
        <begin position="1"/>
        <end position="91"/>
    </location>
</feature>
<name>A0A7S2V0G3_9STRA</name>
<accession>A0A7S2V0G3</accession>
<keyword evidence="4" id="KW-0342">GTP-binding</keyword>
<dbReference type="SUPFAM" id="SSF52540">
    <property type="entry name" value="P-loop containing nucleoside triphosphate hydrolases"/>
    <property type="match status" value="1"/>
</dbReference>
<feature type="region of interest" description="Disordered" evidence="5">
    <location>
        <begin position="47"/>
        <end position="80"/>
    </location>
</feature>
<evidence type="ECO:0000256" key="3">
    <source>
        <dbReference type="ARBA" id="ARBA00022801"/>
    </source>
</evidence>
<feature type="region of interest" description="Disordered" evidence="5">
    <location>
        <begin position="263"/>
        <end position="337"/>
    </location>
</feature>
<dbReference type="InterPro" id="IPR027417">
    <property type="entry name" value="P-loop_NTPase"/>
</dbReference>
<protein>
    <recommendedName>
        <fullName evidence="6">G domain-containing protein</fullName>
    </recommendedName>
</protein>
<evidence type="ECO:0000313" key="7">
    <source>
        <dbReference type="EMBL" id="CAD9865989.1"/>
    </source>
</evidence>
<keyword evidence="3" id="KW-0378">Hydrolase</keyword>
<dbReference type="InterPro" id="IPR006073">
    <property type="entry name" value="GTP-bd"/>
</dbReference>
<feature type="compositionally biased region" description="Basic residues" evidence="5">
    <location>
        <begin position="277"/>
        <end position="292"/>
    </location>
</feature>
<keyword evidence="1" id="KW-0963">Cytoplasm</keyword>
<keyword evidence="2" id="KW-0547">Nucleotide-binding</keyword>
<dbReference type="GO" id="GO:0005525">
    <property type="term" value="F:GTP binding"/>
    <property type="evidence" value="ECO:0007669"/>
    <property type="project" value="UniProtKB-KW"/>
</dbReference>
<dbReference type="Gene3D" id="3.40.50.300">
    <property type="entry name" value="P-loop containing nucleotide triphosphate hydrolases"/>
    <property type="match status" value="1"/>
</dbReference>
<organism evidence="7">
    <name type="scientific">Fibrocapsa japonica</name>
    <dbReference type="NCBI Taxonomy" id="94617"/>
    <lineage>
        <taxon>Eukaryota</taxon>
        <taxon>Sar</taxon>
        <taxon>Stramenopiles</taxon>
        <taxon>Ochrophyta</taxon>
        <taxon>Raphidophyceae</taxon>
        <taxon>Chattonellales</taxon>
        <taxon>Chattonellaceae</taxon>
        <taxon>Fibrocapsa</taxon>
    </lineage>
</organism>
<dbReference type="InterPro" id="IPR043358">
    <property type="entry name" value="GNL1-like"/>
</dbReference>
<reference evidence="7" key="1">
    <citation type="submission" date="2021-01" db="EMBL/GenBank/DDBJ databases">
        <authorList>
            <person name="Corre E."/>
            <person name="Pelletier E."/>
            <person name="Niang G."/>
            <person name="Scheremetjew M."/>
            <person name="Finn R."/>
            <person name="Kale V."/>
            <person name="Holt S."/>
            <person name="Cochrane G."/>
            <person name="Meng A."/>
            <person name="Brown T."/>
            <person name="Cohen L."/>
        </authorList>
    </citation>
    <scope>NUCLEOTIDE SEQUENCE</scope>
    <source>
        <strain evidence="7">CCMP1661</strain>
    </source>
</reference>
<dbReference type="EMBL" id="HBHR01014689">
    <property type="protein sequence ID" value="CAD9865989.1"/>
    <property type="molecule type" value="Transcribed_RNA"/>
</dbReference>
<dbReference type="Pfam" id="PF01926">
    <property type="entry name" value="MMR_HSR1"/>
    <property type="match status" value="1"/>
</dbReference>
<dbReference type="PANTHER" id="PTHR45709">
    <property type="entry name" value="LARGE SUBUNIT GTPASE 1 HOMOLOG-RELATED"/>
    <property type="match status" value="1"/>
</dbReference>
<evidence type="ECO:0000256" key="5">
    <source>
        <dbReference type="SAM" id="MobiDB-lite"/>
    </source>
</evidence>
<evidence type="ECO:0000256" key="4">
    <source>
        <dbReference type="ARBA" id="ARBA00023134"/>
    </source>
</evidence>
<gene>
    <name evidence="7" type="ORF">FJAP1339_LOCUS7298</name>
</gene>
<evidence type="ECO:0000256" key="2">
    <source>
        <dbReference type="ARBA" id="ARBA00022741"/>
    </source>
</evidence>
<evidence type="ECO:0000256" key="1">
    <source>
        <dbReference type="ARBA" id="ARBA00022490"/>
    </source>
</evidence>
<dbReference type="GO" id="GO:0003924">
    <property type="term" value="F:GTPase activity"/>
    <property type="evidence" value="ECO:0007669"/>
    <property type="project" value="InterPro"/>
</dbReference>